<dbReference type="InterPro" id="IPR038765">
    <property type="entry name" value="Papain-like_cys_pep_sf"/>
</dbReference>
<evidence type="ECO:0000256" key="3">
    <source>
        <dbReference type="ARBA" id="ARBA00022807"/>
    </source>
</evidence>
<keyword evidence="1 4" id="KW-0645">Protease</keyword>
<comment type="catalytic activity">
    <reaction evidence="4">
        <text>Inactivates bleomycin B2 (a cytotoxic glycometallopeptide) by hydrolysis of a carboxyamide bond of beta-aminoalanine, but also shows general aminopeptidase activity. The specificity varies somewhat with source, but amino acid arylamides of Met, Leu and Ala are preferred.</text>
        <dbReference type="EC" id="3.4.22.40"/>
    </reaction>
</comment>
<dbReference type="GeneID" id="25265347"/>
<accession>A0A066VBK7</accession>
<evidence type="ECO:0000256" key="1">
    <source>
        <dbReference type="ARBA" id="ARBA00022670"/>
    </source>
</evidence>
<name>A0A066VBK7_TILAU</name>
<comment type="function">
    <text evidence="4">Has aminopeptidase activity, shortening substrate peptides sequentially by 1 amino acid. Has bleomycin hydrolase activity, which can protect the cell from the toxic effects of bleomycin. Has homocysteine-thiolactonase activity, protecting the cell against homocysteine toxicity.</text>
</comment>
<dbReference type="MEROPS" id="C01.085"/>
<evidence type="ECO:0000256" key="5">
    <source>
        <dbReference type="PIRSR" id="PIRSR005700-1"/>
    </source>
</evidence>
<dbReference type="STRING" id="1037660.A0A066VBK7"/>
<proteinExistence type="inferred from homology"/>
<keyword evidence="2 4" id="KW-0378">Hydrolase</keyword>
<keyword evidence="3 4" id="KW-0788">Thiol protease</keyword>
<dbReference type="Pfam" id="PF03051">
    <property type="entry name" value="Peptidase_C1_2"/>
    <property type="match status" value="1"/>
</dbReference>
<dbReference type="GO" id="GO:0009636">
    <property type="term" value="P:response to toxic substance"/>
    <property type="evidence" value="ECO:0007669"/>
    <property type="project" value="TreeGrafter"/>
</dbReference>
<dbReference type="GO" id="GO:0005739">
    <property type="term" value="C:mitochondrion"/>
    <property type="evidence" value="ECO:0007669"/>
    <property type="project" value="UniProtKB-SubCell"/>
</dbReference>
<sequence length="532" mass="59806">MGSAPSKPASPTTPVEKSNAAYVHHVSADRTARIQAEQQHRASRWTQHDQLDADAPGEGTAEIALDRLDEWHQDAFAAPTSRLAAMTLHNANIADSLHVRDAEITNQHVFTHSVPLHAKAVTNQKSSGRCWLFALTNLIRLEVIKQLDIKDADFELSQSYLHFCDKLEKANFFLENVIELADRAWDDRELSFLSSSFYSDGGQWDMVTSLIVKYGVVPQSVFPESFNSSNTSRINWLVTVKVREMAQELRDLKAVSEERLAASVASGRLTPAQRDAAVLGTLRAHKQKQMKDVYRMLAIAYGKPPRPHEEFEFSWYDSKGRYQSLRTTPYDFQVKYTGTFTAKGSCSLVHDPRNEPNKLITVSRLGNIWGAEPVRYVNTDPELMMRKVVESVKAGHAVFFGCDVGQFSHTPSGIMDTKLYDYEHAFGITLGLTKKERLQMGESQMTHAMVIDAVHLDAKTGAPLRFAVQNSWGSTAGKEGYMVMSAEWFCQFVYQVVIRKEFVPKDLWTLFENGVDDRSIVLPCYDPMGALA</sequence>
<evidence type="ECO:0000256" key="4">
    <source>
        <dbReference type="PIRNR" id="PIRNR005700"/>
    </source>
</evidence>
<dbReference type="PANTHER" id="PTHR10363">
    <property type="entry name" value="BLEOMYCIN HYDROLASE"/>
    <property type="match status" value="1"/>
</dbReference>
<dbReference type="SUPFAM" id="SSF54001">
    <property type="entry name" value="Cysteine proteinases"/>
    <property type="match status" value="1"/>
</dbReference>
<keyword evidence="7" id="KW-1185">Reference proteome</keyword>
<comment type="caution">
    <text evidence="6">The sequence shown here is derived from an EMBL/GenBank/DDBJ whole genome shotgun (WGS) entry which is preliminary data.</text>
</comment>
<gene>
    <name evidence="6" type="ORF">K437DRAFT_259695</name>
</gene>
<dbReference type="CDD" id="cd00585">
    <property type="entry name" value="Peptidase_C1B"/>
    <property type="match status" value="1"/>
</dbReference>
<dbReference type="GO" id="GO:0006508">
    <property type="term" value="P:proteolysis"/>
    <property type="evidence" value="ECO:0007669"/>
    <property type="project" value="UniProtKB-KW"/>
</dbReference>
<dbReference type="GO" id="GO:0070005">
    <property type="term" value="F:cysteine-type aminopeptidase activity"/>
    <property type="evidence" value="ECO:0007669"/>
    <property type="project" value="InterPro"/>
</dbReference>
<dbReference type="OMA" id="QSYTFFW"/>
<feature type="active site" evidence="5">
    <location>
        <position position="130"/>
    </location>
</feature>
<dbReference type="EMBL" id="JMSN01000132">
    <property type="protein sequence ID" value="KDN37683.1"/>
    <property type="molecule type" value="Genomic_DNA"/>
</dbReference>
<dbReference type="Proteomes" id="UP000027361">
    <property type="component" value="Unassembled WGS sequence"/>
</dbReference>
<dbReference type="AlphaFoldDB" id="A0A066VBK7"/>
<dbReference type="OrthoDB" id="2666448at2759"/>
<evidence type="ECO:0000313" key="6">
    <source>
        <dbReference type="EMBL" id="KDN37683.1"/>
    </source>
</evidence>
<dbReference type="EC" id="3.4.22.40" evidence="4"/>
<organism evidence="6 7">
    <name type="scientific">Tilletiaria anomala (strain ATCC 24038 / CBS 436.72 / UBC 951)</name>
    <dbReference type="NCBI Taxonomy" id="1037660"/>
    <lineage>
        <taxon>Eukaryota</taxon>
        <taxon>Fungi</taxon>
        <taxon>Dikarya</taxon>
        <taxon>Basidiomycota</taxon>
        <taxon>Ustilaginomycotina</taxon>
        <taxon>Exobasidiomycetes</taxon>
        <taxon>Georgefischeriales</taxon>
        <taxon>Tilletiariaceae</taxon>
        <taxon>Tilletiaria</taxon>
    </lineage>
</organism>
<evidence type="ECO:0000313" key="7">
    <source>
        <dbReference type="Proteomes" id="UP000027361"/>
    </source>
</evidence>
<dbReference type="InterPro" id="IPR004134">
    <property type="entry name" value="Peptidase_C1B"/>
</dbReference>
<protein>
    <recommendedName>
        <fullName evidence="4">Cysteine proteinase 1, mitochondrial</fullName>
        <ecNumber evidence="4">3.4.22.40</ecNumber>
    </recommendedName>
</protein>
<dbReference type="Gene3D" id="3.90.70.10">
    <property type="entry name" value="Cysteine proteinases"/>
    <property type="match status" value="1"/>
</dbReference>
<dbReference type="RefSeq" id="XP_013240464.1">
    <property type="nucleotide sequence ID" value="XM_013385010.1"/>
</dbReference>
<comment type="subcellular location">
    <subcellularLocation>
        <location evidence="4">Mitochondrion</location>
    </subcellularLocation>
    <subcellularLocation>
        <location evidence="4">Cytoplasm</location>
    </subcellularLocation>
</comment>
<dbReference type="PIRSF" id="PIRSF005700">
    <property type="entry name" value="PepC"/>
    <property type="match status" value="1"/>
</dbReference>
<comment type="similarity">
    <text evidence="4">Belongs to the peptidase C1 family.</text>
</comment>
<feature type="active site" evidence="5">
    <location>
        <position position="470"/>
    </location>
</feature>
<dbReference type="PANTHER" id="PTHR10363:SF2">
    <property type="entry name" value="BLEOMYCIN HYDROLASE"/>
    <property type="match status" value="1"/>
</dbReference>
<dbReference type="GO" id="GO:0004197">
    <property type="term" value="F:cysteine-type endopeptidase activity"/>
    <property type="evidence" value="ECO:0007669"/>
    <property type="project" value="UniProtKB-EC"/>
</dbReference>
<reference evidence="6 7" key="1">
    <citation type="submission" date="2014-05" db="EMBL/GenBank/DDBJ databases">
        <title>Draft genome sequence of a rare smut relative, Tilletiaria anomala UBC 951.</title>
        <authorList>
            <consortium name="DOE Joint Genome Institute"/>
            <person name="Toome M."/>
            <person name="Kuo A."/>
            <person name="Henrissat B."/>
            <person name="Lipzen A."/>
            <person name="Tritt A."/>
            <person name="Yoshinaga Y."/>
            <person name="Zane M."/>
            <person name="Barry K."/>
            <person name="Grigoriev I.V."/>
            <person name="Spatafora J.W."/>
            <person name="Aimea M.C."/>
        </authorList>
    </citation>
    <scope>NUCLEOTIDE SEQUENCE [LARGE SCALE GENOMIC DNA]</scope>
    <source>
        <strain evidence="6 7">UBC 951</strain>
    </source>
</reference>
<feature type="active site" evidence="5">
    <location>
        <position position="447"/>
    </location>
</feature>
<dbReference type="InParanoid" id="A0A066VBK7"/>
<dbReference type="HOGENOM" id="CLU_038600_0_1_1"/>
<keyword evidence="4" id="KW-0496">Mitochondrion</keyword>
<evidence type="ECO:0000256" key="2">
    <source>
        <dbReference type="ARBA" id="ARBA00022801"/>
    </source>
</evidence>
<keyword evidence="4" id="KW-0963">Cytoplasm</keyword>
<dbReference type="GO" id="GO:0043418">
    <property type="term" value="P:homocysteine catabolic process"/>
    <property type="evidence" value="ECO:0007669"/>
    <property type="project" value="TreeGrafter"/>
</dbReference>